<dbReference type="AlphaFoldDB" id="A0A4R5KIQ2"/>
<evidence type="ECO:0000259" key="15">
    <source>
        <dbReference type="PROSITE" id="PS50109"/>
    </source>
</evidence>
<evidence type="ECO:0000256" key="6">
    <source>
        <dbReference type="ARBA" id="ARBA00022679"/>
    </source>
</evidence>
<dbReference type="GO" id="GO:0005524">
    <property type="term" value="F:ATP binding"/>
    <property type="evidence" value="ECO:0007669"/>
    <property type="project" value="UniProtKB-KW"/>
</dbReference>
<evidence type="ECO:0000256" key="10">
    <source>
        <dbReference type="ARBA" id="ARBA00022840"/>
    </source>
</evidence>
<dbReference type="InterPro" id="IPR036890">
    <property type="entry name" value="HATPase_C_sf"/>
</dbReference>
<dbReference type="SMART" id="SM00304">
    <property type="entry name" value="HAMP"/>
    <property type="match status" value="1"/>
</dbReference>
<comment type="subcellular location">
    <subcellularLocation>
        <location evidence="2">Cell membrane</location>
        <topology evidence="2">Multi-pass membrane protein</topology>
    </subcellularLocation>
</comment>
<dbReference type="SMART" id="SM00387">
    <property type="entry name" value="HATPase_c"/>
    <property type="match status" value="1"/>
</dbReference>
<dbReference type="Proteomes" id="UP000295636">
    <property type="component" value="Unassembled WGS sequence"/>
</dbReference>
<dbReference type="InterPro" id="IPR003594">
    <property type="entry name" value="HATPase_dom"/>
</dbReference>
<evidence type="ECO:0000256" key="7">
    <source>
        <dbReference type="ARBA" id="ARBA00022692"/>
    </source>
</evidence>
<keyword evidence="4" id="KW-1003">Cell membrane</keyword>
<keyword evidence="7 14" id="KW-0812">Transmembrane</keyword>
<keyword evidence="11 14" id="KW-1133">Transmembrane helix</keyword>
<dbReference type="GO" id="GO:0000155">
    <property type="term" value="F:phosphorelay sensor kinase activity"/>
    <property type="evidence" value="ECO:0007669"/>
    <property type="project" value="InterPro"/>
</dbReference>
<dbReference type="PROSITE" id="PS50109">
    <property type="entry name" value="HIS_KIN"/>
    <property type="match status" value="1"/>
</dbReference>
<name>A0A4R5KIQ2_9BACL</name>
<dbReference type="GO" id="GO:0005886">
    <property type="term" value="C:plasma membrane"/>
    <property type="evidence" value="ECO:0007669"/>
    <property type="project" value="UniProtKB-SubCell"/>
</dbReference>
<dbReference type="CDD" id="cd06225">
    <property type="entry name" value="HAMP"/>
    <property type="match status" value="1"/>
</dbReference>
<keyword evidence="18" id="KW-1185">Reference proteome</keyword>
<protein>
    <recommendedName>
        <fullName evidence="3">histidine kinase</fullName>
        <ecNumber evidence="3">2.7.13.3</ecNumber>
    </recommendedName>
</protein>
<dbReference type="EC" id="2.7.13.3" evidence="3"/>
<dbReference type="Gene3D" id="6.10.340.10">
    <property type="match status" value="1"/>
</dbReference>
<evidence type="ECO:0000256" key="9">
    <source>
        <dbReference type="ARBA" id="ARBA00022777"/>
    </source>
</evidence>
<evidence type="ECO:0000256" key="11">
    <source>
        <dbReference type="ARBA" id="ARBA00022989"/>
    </source>
</evidence>
<dbReference type="InterPro" id="IPR050640">
    <property type="entry name" value="Bact_2-comp_sensor_kinase"/>
</dbReference>
<dbReference type="OrthoDB" id="2493994at2"/>
<dbReference type="Gene3D" id="3.30.565.10">
    <property type="entry name" value="Histidine kinase-like ATPase, C-terminal domain"/>
    <property type="match status" value="1"/>
</dbReference>
<keyword evidence="8" id="KW-0547">Nucleotide-binding</keyword>
<gene>
    <name evidence="17" type="ORF">E1757_19990</name>
</gene>
<evidence type="ECO:0000256" key="12">
    <source>
        <dbReference type="ARBA" id="ARBA00023012"/>
    </source>
</evidence>
<dbReference type="InterPro" id="IPR010559">
    <property type="entry name" value="Sig_transdc_His_kin_internal"/>
</dbReference>
<organism evidence="17 18">
    <name type="scientific">Paenibacillus piri</name>
    <dbReference type="NCBI Taxonomy" id="2547395"/>
    <lineage>
        <taxon>Bacteria</taxon>
        <taxon>Bacillati</taxon>
        <taxon>Bacillota</taxon>
        <taxon>Bacilli</taxon>
        <taxon>Bacillales</taxon>
        <taxon>Paenibacillaceae</taxon>
        <taxon>Paenibacillus</taxon>
    </lineage>
</organism>
<evidence type="ECO:0000256" key="8">
    <source>
        <dbReference type="ARBA" id="ARBA00022741"/>
    </source>
</evidence>
<dbReference type="Pfam" id="PF02518">
    <property type="entry name" value="HATPase_c"/>
    <property type="match status" value="1"/>
</dbReference>
<evidence type="ECO:0000313" key="18">
    <source>
        <dbReference type="Proteomes" id="UP000295636"/>
    </source>
</evidence>
<feature type="transmembrane region" description="Helical" evidence="14">
    <location>
        <begin position="12"/>
        <end position="32"/>
    </location>
</feature>
<evidence type="ECO:0000256" key="4">
    <source>
        <dbReference type="ARBA" id="ARBA00022475"/>
    </source>
</evidence>
<evidence type="ECO:0000259" key="16">
    <source>
        <dbReference type="PROSITE" id="PS50885"/>
    </source>
</evidence>
<dbReference type="InterPro" id="IPR005467">
    <property type="entry name" value="His_kinase_dom"/>
</dbReference>
<dbReference type="InterPro" id="IPR033479">
    <property type="entry name" value="dCache_1"/>
</dbReference>
<evidence type="ECO:0000256" key="13">
    <source>
        <dbReference type="ARBA" id="ARBA00023136"/>
    </source>
</evidence>
<evidence type="ECO:0000256" key="14">
    <source>
        <dbReference type="SAM" id="Phobius"/>
    </source>
</evidence>
<sequence length="594" mass="68094">MMKIFSSLSIKLISAFVIFVLIPIYLALLLLYQQYSNTLESKVQDYSNKSFEQMYQLVGSRLLDLVRVSNGIILNPATKQILERGSGESNWQYQLDMDTLDRTFDEAQNTGRVSSIYFTLVTRDGRVFGNWSSLPGKGQTASEWYANAVKHSPFPVWMPLQDNFLRNSSTKSPMVSMAQAIEGNSGVLRTSIEQSQIDKWLSEIKNSWTTLIYNEQGELIYGHDEELPDELKRDLESNYISWNSVDIHQFNRSGFRVISQGLPLKGWTVVQLLDEAELYKDIRFLMKSFTLFSLISLLVFIGVTALVTSRITRPLKKLRWAMKRVGEGDWDAEVAITTKDEVSHIALHFNRMVRQIGDLFGQLREEERKKSEIYYESLLAQVNPHFLFNTLSSIKWTASISKAHHVADLISSLGKILEMSTSRVEDRISLRQEIDYVQHYMKLQYARFGERVSLSILVPDELQQAMIPKFVLQPLVENAILHGFEQHEIRGEIRIEAEAHDGRLILFVLDNGKGFGEEKLRQLFAKKPAGDTPEHRQISGIGLRNVQERIRMLYGPQYGMMFASEEGISTVVRIVLPLVMGKEEHLYVQSAYRG</sequence>
<evidence type="ECO:0000256" key="1">
    <source>
        <dbReference type="ARBA" id="ARBA00000085"/>
    </source>
</evidence>
<evidence type="ECO:0000313" key="17">
    <source>
        <dbReference type="EMBL" id="TDF95399.1"/>
    </source>
</evidence>
<dbReference type="PANTHER" id="PTHR34220:SF7">
    <property type="entry name" value="SENSOR HISTIDINE KINASE YPDA"/>
    <property type="match status" value="1"/>
</dbReference>
<accession>A0A4R5KIQ2</accession>
<keyword evidence="12" id="KW-0902">Two-component regulatory system</keyword>
<dbReference type="PROSITE" id="PS50885">
    <property type="entry name" value="HAMP"/>
    <property type="match status" value="1"/>
</dbReference>
<dbReference type="RefSeq" id="WP_133231376.1">
    <property type="nucleotide sequence ID" value="NZ_SMRT01000010.1"/>
</dbReference>
<proteinExistence type="predicted"/>
<feature type="transmembrane region" description="Helical" evidence="14">
    <location>
        <begin position="289"/>
        <end position="309"/>
    </location>
</feature>
<comment type="caution">
    <text evidence="17">The sequence shown here is derived from an EMBL/GenBank/DDBJ whole genome shotgun (WGS) entry which is preliminary data.</text>
</comment>
<evidence type="ECO:0000256" key="3">
    <source>
        <dbReference type="ARBA" id="ARBA00012438"/>
    </source>
</evidence>
<dbReference type="Pfam" id="PF02743">
    <property type="entry name" value="dCache_1"/>
    <property type="match status" value="1"/>
</dbReference>
<dbReference type="PANTHER" id="PTHR34220">
    <property type="entry name" value="SENSOR HISTIDINE KINASE YPDA"/>
    <property type="match status" value="1"/>
</dbReference>
<dbReference type="SUPFAM" id="SSF55874">
    <property type="entry name" value="ATPase domain of HSP90 chaperone/DNA topoisomerase II/histidine kinase"/>
    <property type="match status" value="1"/>
</dbReference>
<keyword evidence="10" id="KW-0067">ATP-binding</keyword>
<evidence type="ECO:0000256" key="2">
    <source>
        <dbReference type="ARBA" id="ARBA00004651"/>
    </source>
</evidence>
<keyword evidence="9 17" id="KW-0418">Kinase</keyword>
<dbReference type="SUPFAM" id="SSF158472">
    <property type="entry name" value="HAMP domain-like"/>
    <property type="match status" value="1"/>
</dbReference>
<dbReference type="Pfam" id="PF06580">
    <property type="entry name" value="His_kinase"/>
    <property type="match status" value="1"/>
</dbReference>
<feature type="domain" description="Histidine kinase" evidence="15">
    <location>
        <begin position="471"/>
        <end position="580"/>
    </location>
</feature>
<reference evidence="17 18" key="1">
    <citation type="submission" date="2019-03" db="EMBL/GenBank/DDBJ databases">
        <title>This is whole genome sequence of Paenibacillus sp MS74 strain.</title>
        <authorList>
            <person name="Trinh H.N."/>
        </authorList>
    </citation>
    <scope>NUCLEOTIDE SEQUENCE [LARGE SCALE GENOMIC DNA]</scope>
    <source>
        <strain evidence="17 18">MS74</strain>
    </source>
</reference>
<dbReference type="InterPro" id="IPR003660">
    <property type="entry name" value="HAMP_dom"/>
</dbReference>
<feature type="domain" description="HAMP" evidence="16">
    <location>
        <begin position="309"/>
        <end position="361"/>
    </location>
</feature>
<keyword evidence="5" id="KW-0597">Phosphoprotein</keyword>
<dbReference type="EMBL" id="SMRT01000010">
    <property type="protein sequence ID" value="TDF95399.1"/>
    <property type="molecule type" value="Genomic_DNA"/>
</dbReference>
<comment type="catalytic activity">
    <reaction evidence="1">
        <text>ATP + protein L-histidine = ADP + protein N-phospho-L-histidine.</text>
        <dbReference type="EC" id="2.7.13.3"/>
    </reaction>
</comment>
<keyword evidence="6" id="KW-0808">Transferase</keyword>
<evidence type="ECO:0000256" key="5">
    <source>
        <dbReference type="ARBA" id="ARBA00022553"/>
    </source>
</evidence>
<dbReference type="Pfam" id="PF00672">
    <property type="entry name" value="HAMP"/>
    <property type="match status" value="1"/>
</dbReference>
<keyword evidence="13 14" id="KW-0472">Membrane</keyword>